<accession>A0A1H2WNA6</accession>
<evidence type="ECO:0000313" key="6">
    <source>
        <dbReference type="EMBL" id="SDW81966.1"/>
    </source>
</evidence>
<evidence type="ECO:0000256" key="1">
    <source>
        <dbReference type="ARBA" id="ARBA00009986"/>
    </source>
</evidence>
<reference evidence="7" key="1">
    <citation type="submission" date="2016-10" db="EMBL/GenBank/DDBJ databases">
        <authorList>
            <person name="Varghese N."/>
            <person name="Submissions S."/>
        </authorList>
    </citation>
    <scope>NUCLEOTIDE SEQUENCE [LARGE SCALE GENOMIC DNA]</scope>
    <source>
        <strain evidence="7">CGMCC 4.3530</strain>
    </source>
</reference>
<dbReference type="NCBIfam" id="NF010000">
    <property type="entry name" value="PRK13473.1"/>
    <property type="match status" value="1"/>
</dbReference>
<dbReference type="GO" id="GO:0016620">
    <property type="term" value="F:oxidoreductase activity, acting on the aldehyde or oxo group of donors, NAD or NADP as acceptor"/>
    <property type="evidence" value="ECO:0007669"/>
    <property type="project" value="InterPro"/>
</dbReference>
<protein>
    <submittedName>
        <fullName evidence="6">Betaine-aldehyde dehydrogenase</fullName>
    </submittedName>
</protein>
<feature type="domain" description="Aldehyde dehydrogenase" evidence="5">
    <location>
        <begin position="16"/>
        <end position="469"/>
    </location>
</feature>
<dbReference type="FunFam" id="3.40.309.10:FF:000009">
    <property type="entry name" value="Aldehyde dehydrogenase A"/>
    <property type="match status" value="1"/>
</dbReference>
<organism evidence="6 7">
    <name type="scientific">Saccharopolyspora shandongensis</name>
    <dbReference type="NCBI Taxonomy" id="418495"/>
    <lineage>
        <taxon>Bacteria</taxon>
        <taxon>Bacillati</taxon>
        <taxon>Actinomycetota</taxon>
        <taxon>Actinomycetes</taxon>
        <taxon>Pseudonocardiales</taxon>
        <taxon>Pseudonocardiaceae</taxon>
        <taxon>Saccharopolyspora</taxon>
    </lineage>
</organism>
<dbReference type="Gene3D" id="3.40.605.10">
    <property type="entry name" value="Aldehyde Dehydrogenase, Chain A, domain 1"/>
    <property type="match status" value="1"/>
</dbReference>
<dbReference type="PANTHER" id="PTHR11699">
    <property type="entry name" value="ALDEHYDE DEHYDROGENASE-RELATED"/>
    <property type="match status" value="1"/>
</dbReference>
<dbReference type="InterPro" id="IPR015590">
    <property type="entry name" value="Aldehyde_DH_dom"/>
</dbReference>
<sequence length="474" mass="49870">MRQIRNIIDGRPVDAADGRTTDLVDPCNGKVFGTAPLSSAADVEAAYAAAQRAFEHWRTTTPADRQRLLLRLADEMERRTEDFVAAEVENTGKPVAATRTEEVGAAIDQIRFFAGAARVLEGTAAAEYTPGHTSYVRREPVGVIGQVAPWNYPLLMAVWKIAPAIAAGNTVVLKPSDTTPVTVALLGGVAAGILPPGVLNVVCGDRETGRAVVANPASAMVSITGSTRAGREVAAAAAEDVKRVHLELGGKAPALVFADADLAAAAAGIAAAGTFNAGQDCTAATRVLVAEAVAEEFTRLLVAEVAALRCGPPSDVDAAVGPLNNAAQLARVQDIIGRLPAHAQVLTGGQRVGDEGCFFAPTVLGGVRQDDEVVQEEIFGPVLTVQTFRDDAEALSMANGVNYALASSVWTRDHGRAQRLVASLDFGCVWVNTHMVLVAEMPHGGFKHSGYGKDLSRYGFEDYTRIKHVMHNHA</sequence>
<dbReference type="AlphaFoldDB" id="A0A1H2WNA6"/>
<dbReference type="InterPro" id="IPR016163">
    <property type="entry name" value="Ald_DH_C"/>
</dbReference>
<dbReference type="RefSeq" id="WP_093262830.1">
    <property type="nucleotide sequence ID" value="NZ_FNOK01000005.1"/>
</dbReference>
<dbReference type="Gene3D" id="3.40.309.10">
    <property type="entry name" value="Aldehyde Dehydrogenase, Chain A, domain 2"/>
    <property type="match status" value="1"/>
</dbReference>
<dbReference type="OrthoDB" id="6882680at2"/>
<proteinExistence type="inferred from homology"/>
<feature type="active site" evidence="3">
    <location>
        <position position="247"/>
    </location>
</feature>
<dbReference type="PROSITE" id="PS00687">
    <property type="entry name" value="ALDEHYDE_DEHYDR_GLU"/>
    <property type="match status" value="1"/>
</dbReference>
<dbReference type="SUPFAM" id="SSF53720">
    <property type="entry name" value="ALDH-like"/>
    <property type="match status" value="1"/>
</dbReference>
<dbReference type="InterPro" id="IPR016162">
    <property type="entry name" value="Ald_DH_N"/>
</dbReference>
<dbReference type="FunFam" id="3.40.605.10:FF:000001">
    <property type="entry name" value="Aldehyde dehydrogenase 1"/>
    <property type="match status" value="1"/>
</dbReference>
<evidence type="ECO:0000256" key="4">
    <source>
        <dbReference type="RuleBase" id="RU003345"/>
    </source>
</evidence>
<keyword evidence="2 4" id="KW-0560">Oxidoreductase</keyword>
<evidence type="ECO:0000259" key="5">
    <source>
        <dbReference type="Pfam" id="PF00171"/>
    </source>
</evidence>
<dbReference type="InterPro" id="IPR029510">
    <property type="entry name" value="Ald_DH_CS_GLU"/>
</dbReference>
<evidence type="ECO:0000256" key="2">
    <source>
        <dbReference type="ARBA" id="ARBA00023002"/>
    </source>
</evidence>
<gene>
    <name evidence="6" type="ORF">SAMN05216215_1005222</name>
</gene>
<dbReference type="Proteomes" id="UP000199529">
    <property type="component" value="Unassembled WGS sequence"/>
</dbReference>
<keyword evidence="7" id="KW-1185">Reference proteome</keyword>
<dbReference type="STRING" id="418495.SAMN05216215_1005222"/>
<dbReference type="Pfam" id="PF00171">
    <property type="entry name" value="Aldedh"/>
    <property type="match status" value="1"/>
</dbReference>
<evidence type="ECO:0000256" key="3">
    <source>
        <dbReference type="PROSITE-ProRule" id="PRU10007"/>
    </source>
</evidence>
<dbReference type="EMBL" id="FNOK01000005">
    <property type="protein sequence ID" value="SDW81966.1"/>
    <property type="molecule type" value="Genomic_DNA"/>
</dbReference>
<dbReference type="InterPro" id="IPR016161">
    <property type="entry name" value="Ald_DH/histidinol_DH"/>
</dbReference>
<evidence type="ECO:0000313" key="7">
    <source>
        <dbReference type="Proteomes" id="UP000199529"/>
    </source>
</evidence>
<name>A0A1H2WNA6_9PSEU</name>
<comment type="similarity">
    <text evidence="1 4">Belongs to the aldehyde dehydrogenase family.</text>
</comment>